<dbReference type="Pfam" id="PF13401">
    <property type="entry name" value="AAA_22"/>
    <property type="match status" value="1"/>
</dbReference>
<dbReference type="SUPFAM" id="SSF52540">
    <property type="entry name" value="P-loop containing nucleoside triphosphate hydrolases"/>
    <property type="match status" value="1"/>
</dbReference>
<feature type="domain" description="AAA+ ATPase" evidence="1">
    <location>
        <begin position="144"/>
        <end position="308"/>
    </location>
</feature>
<protein>
    <submittedName>
        <fullName evidence="2">Phage-like protein</fullName>
    </submittedName>
</protein>
<dbReference type="InterPro" id="IPR049945">
    <property type="entry name" value="AAA_22"/>
</dbReference>
<dbReference type="SMART" id="SM00382">
    <property type="entry name" value="AAA"/>
    <property type="match status" value="1"/>
</dbReference>
<dbReference type="InterPro" id="IPR027417">
    <property type="entry name" value="P-loop_NTPase"/>
</dbReference>
<accession>A0A0F7LNJ8</accession>
<gene>
    <name evidence="2" type="ORF">VY86_17630</name>
</gene>
<dbReference type="STRING" id="230089.VY86_17630"/>
<dbReference type="KEGG" id="ptt:VY86_17630"/>
<dbReference type="RefSeq" id="WP_046975920.1">
    <property type="nucleotide sequence ID" value="NZ_CP011104.1"/>
</dbReference>
<reference evidence="3" key="2">
    <citation type="submission" date="2015-03" db="EMBL/GenBank/DDBJ databases">
        <title>Genome sequence of Azospirillum thiophilum strain DSM 21654T.</title>
        <authorList>
            <person name="Kwak Y."/>
            <person name="Shin J.-H."/>
        </authorList>
    </citation>
    <scope>NUCLEOTIDE SEQUENCE [LARGE SCALE GENOMIC DNA]</scope>
    <source>
        <strain evidence="3">DSM 15199</strain>
    </source>
</reference>
<dbReference type="EMBL" id="CP011104">
    <property type="protein sequence ID" value="AKH64889.1"/>
    <property type="molecule type" value="Genomic_DNA"/>
</dbReference>
<keyword evidence="3" id="KW-1185">Reference proteome</keyword>
<reference evidence="2 3" key="1">
    <citation type="journal article" date="2015" name="J. Biotechnol.">
        <title>Complete genome sequence of Photorhabdus temperata subsp. thracensis 39-8(T), an entomopathogenic bacterium for the improved commercial bioinsecticide.</title>
        <authorList>
            <person name="Kwak Y."/>
            <person name="Shin J.H."/>
        </authorList>
    </citation>
    <scope>NUCLEOTIDE SEQUENCE [LARGE SCALE GENOMIC DNA]</scope>
    <source>
        <strain evidence="2 3">DSM 15199</strain>
    </source>
</reference>
<dbReference type="AlphaFoldDB" id="A0A0F7LNJ8"/>
<dbReference type="PANTHER" id="PTHR35894">
    <property type="entry name" value="GENERAL SECRETION PATHWAY PROTEIN A-RELATED"/>
    <property type="match status" value="1"/>
</dbReference>
<dbReference type="Proteomes" id="UP000034866">
    <property type="component" value="Chromosome"/>
</dbReference>
<dbReference type="GO" id="GO:0016887">
    <property type="term" value="F:ATP hydrolysis activity"/>
    <property type="evidence" value="ECO:0007669"/>
    <property type="project" value="InterPro"/>
</dbReference>
<dbReference type="OrthoDB" id="9780149at2"/>
<evidence type="ECO:0000313" key="2">
    <source>
        <dbReference type="EMBL" id="AKH64889.1"/>
    </source>
</evidence>
<name>A0A0F7LNJ8_9GAMM</name>
<dbReference type="Gene3D" id="3.40.50.300">
    <property type="entry name" value="P-loop containing nucleotide triphosphate hydrolases"/>
    <property type="match status" value="1"/>
</dbReference>
<dbReference type="PATRIC" id="fig|230089.6.peg.3984"/>
<evidence type="ECO:0000313" key="3">
    <source>
        <dbReference type="Proteomes" id="UP000034866"/>
    </source>
</evidence>
<evidence type="ECO:0000259" key="1">
    <source>
        <dbReference type="SMART" id="SM00382"/>
    </source>
</evidence>
<proteinExistence type="predicted"/>
<dbReference type="InterPro" id="IPR003593">
    <property type="entry name" value="AAA+_ATPase"/>
</dbReference>
<organism evidence="2 3">
    <name type="scientific">Photorhabdus thracensis</name>
    <dbReference type="NCBI Taxonomy" id="230089"/>
    <lineage>
        <taxon>Bacteria</taxon>
        <taxon>Pseudomonadati</taxon>
        <taxon>Pseudomonadota</taxon>
        <taxon>Gammaproteobacteria</taxon>
        <taxon>Enterobacterales</taxon>
        <taxon>Morganellaceae</taxon>
        <taxon>Photorhabdus</taxon>
    </lineage>
</organism>
<dbReference type="InterPro" id="IPR052026">
    <property type="entry name" value="ExeA_AAA_ATPase_DNA-bind"/>
</dbReference>
<sequence>MLVFKQQLQAHQLTQSAAASAAGISAAALAQIVNHNIWPRQNAGAIRQRITEFLAKRGIDTAKSFEVVQTTDKSDTYTDNKNTTLISAEENMLLKKQVLFPATKKHFGLFRDPFEDNAIQSAEDVFVTPDSRYVREAMYQTARYGGFLAVSGESGSGKTTLRRDLIDRINRENTPVIVIEPYVLAMEDNDVKGKTLKASNIAESIVNTLAPLENLKRSPEARFRQLHKILKDSSRAGYQHVLIIEEAHSLPLPTLKHLKRFFELEDGFKKLLSIILIGQSELELKLSERNQEVREVVQRCEVVNLFPLNDYLETFLDFKFSRVGMKANKILDNSAIGAIRDRLCLSRHSSKETVSLLYPLAIGNLIIAAMNMAAINEIPMVDANIIRSVS</sequence>
<dbReference type="PANTHER" id="PTHR35894:SF1">
    <property type="entry name" value="PHOSPHORIBULOKINASE _ URIDINE KINASE FAMILY"/>
    <property type="match status" value="1"/>
</dbReference>